<dbReference type="Pfam" id="PF14019">
    <property type="entry name" value="DUF4235"/>
    <property type="match status" value="1"/>
</dbReference>
<dbReference type="AlphaFoldDB" id="A0A4U3LY78"/>
<dbReference type="InterPro" id="IPR025329">
    <property type="entry name" value="DUF4235"/>
</dbReference>
<keyword evidence="1" id="KW-0812">Transmembrane</keyword>
<keyword evidence="1" id="KW-1133">Transmembrane helix</keyword>
<comment type="caution">
    <text evidence="2">The sequence shown here is derived from an EMBL/GenBank/DDBJ whole genome shotgun (WGS) entry which is preliminary data.</text>
</comment>
<keyword evidence="3" id="KW-1185">Reference proteome</keyword>
<dbReference type="EMBL" id="SZPZ01000002">
    <property type="protein sequence ID" value="TKK79866.1"/>
    <property type="molecule type" value="Genomic_DNA"/>
</dbReference>
<evidence type="ECO:0000313" key="3">
    <source>
        <dbReference type="Proteomes" id="UP000305836"/>
    </source>
</evidence>
<reference evidence="2 3" key="1">
    <citation type="submission" date="2019-04" db="EMBL/GenBank/DDBJ databases">
        <title>Kribbella sp. NEAU-THZ 27 nov., a novel actinomycete isolated from soil.</title>
        <authorList>
            <person name="Duan L."/>
        </authorList>
    </citation>
    <scope>NUCLEOTIDE SEQUENCE [LARGE SCALE GENOMIC DNA]</scope>
    <source>
        <strain evidence="3">NEAU-THZ27</strain>
    </source>
</reference>
<keyword evidence="1" id="KW-0472">Membrane</keyword>
<evidence type="ECO:0000256" key="1">
    <source>
        <dbReference type="SAM" id="Phobius"/>
    </source>
</evidence>
<dbReference type="RefSeq" id="WP_137254812.1">
    <property type="nucleotide sequence ID" value="NZ_JBHSPQ010000001.1"/>
</dbReference>
<accession>A0A4U3LY78</accession>
<dbReference type="OrthoDB" id="3828443at2"/>
<feature type="transmembrane region" description="Helical" evidence="1">
    <location>
        <begin position="50"/>
        <end position="68"/>
    </location>
</feature>
<dbReference type="Proteomes" id="UP000305836">
    <property type="component" value="Unassembled WGS sequence"/>
</dbReference>
<gene>
    <name evidence="2" type="ORF">FDA38_15990</name>
</gene>
<sequence>MVGAKIGWKLVQAAFTIVVGLAASKAVTTAWKLGSGGKPPKDGQGEYVEVMTWAAASAAAAAAAKLFAERRAAAYYLRSTGHAPPGYVQDARARLVRGTDTGLVKKKD</sequence>
<organism evidence="2 3">
    <name type="scientific">Kribbella jiaozuonensis</name>
    <dbReference type="NCBI Taxonomy" id="2575441"/>
    <lineage>
        <taxon>Bacteria</taxon>
        <taxon>Bacillati</taxon>
        <taxon>Actinomycetota</taxon>
        <taxon>Actinomycetes</taxon>
        <taxon>Propionibacteriales</taxon>
        <taxon>Kribbellaceae</taxon>
        <taxon>Kribbella</taxon>
    </lineage>
</organism>
<proteinExistence type="predicted"/>
<protein>
    <submittedName>
        <fullName evidence="2">DUF4235 domain-containing protein</fullName>
    </submittedName>
</protein>
<name>A0A4U3LY78_9ACTN</name>
<evidence type="ECO:0000313" key="2">
    <source>
        <dbReference type="EMBL" id="TKK79866.1"/>
    </source>
</evidence>